<keyword evidence="2" id="KW-1185">Reference proteome</keyword>
<dbReference type="EMBL" id="LFZO01000543">
    <property type="protein sequence ID" value="KXT07515.1"/>
    <property type="molecule type" value="Genomic_DNA"/>
</dbReference>
<dbReference type="OrthoDB" id="10562133at2759"/>
<evidence type="ECO:0000313" key="1">
    <source>
        <dbReference type="EMBL" id="KXT07515.1"/>
    </source>
</evidence>
<name>A0A139HYH3_9PEZI</name>
<evidence type="ECO:0000313" key="2">
    <source>
        <dbReference type="Proteomes" id="UP000073492"/>
    </source>
</evidence>
<gene>
    <name evidence="1" type="ORF">AC579_192</name>
</gene>
<protein>
    <submittedName>
        <fullName evidence="1">Uncharacterized protein</fullName>
    </submittedName>
</protein>
<reference evidence="1 2" key="1">
    <citation type="submission" date="2015-07" db="EMBL/GenBank/DDBJ databases">
        <title>Comparative genomics of the Sigatoka disease complex on banana suggests a link between parallel evolutionary changes in Pseudocercospora fijiensis and Pseudocercospora eumusae and increased virulence on the banana host.</title>
        <authorList>
            <person name="Chang T.-C."/>
            <person name="Salvucci A."/>
            <person name="Crous P.W."/>
            <person name="Stergiopoulos I."/>
        </authorList>
    </citation>
    <scope>NUCLEOTIDE SEQUENCE [LARGE SCALE GENOMIC DNA]</scope>
    <source>
        <strain evidence="1 2">CBS 116634</strain>
    </source>
</reference>
<dbReference type="Proteomes" id="UP000073492">
    <property type="component" value="Unassembled WGS sequence"/>
</dbReference>
<sequence>MEPEQRPEAAARTVYDRNVAQGYAKQDYGDHYAGPVNQLSFCHFNVTYIDECFMGTASTALQDVAKVQKSPASGLGPPRARSRLSLVRDAVPRPVEERVPEIPALASKEIDEAELSSARLYKVPSARTRRLFLSRDDSASQPAPNVEPGELSLALATAEARRAGSISKTKMAVRGTLASAYIVPDMPTHGRAYPVKDTYDVKVQMKGHWSVVKGDVVEVYGKRGKSWLVKLGYAYGIVPTSAFEIDLLDSVW</sequence>
<dbReference type="AlphaFoldDB" id="A0A139HYH3"/>
<organism evidence="1 2">
    <name type="scientific">Pseudocercospora musae</name>
    <dbReference type="NCBI Taxonomy" id="113226"/>
    <lineage>
        <taxon>Eukaryota</taxon>
        <taxon>Fungi</taxon>
        <taxon>Dikarya</taxon>
        <taxon>Ascomycota</taxon>
        <taxon>Pezizomycotina</taxon>
        <taxon>Dothideomycetes</taxon>
        <taxon>Dothideomycetidae</taxon>
        <taxon>Mycosphaerellales</taxon>
        <taxon>Mycosphaerellaceae</taxon>
        <taxon>Pseudocercospora</taxon>
    </lineage>
</organism>
<proteinExistence type="predicted"/>
<comment type="caution">
    <text evidence="1">The sequence shown here is derived from an EMBL/GenBank/DDBJ whole genome shotgun (WGS) entry which is preliminary data.</text>
</comment>
<accession>A0A139HYH3</accession>